<feature type="compositionally biased region" description="Polar residues" evidence="1">
    <location>
        <begin position="619"/>
        <end position="629"/>
    </location>
</feature>
<feature type="region of interest" description="Disordered" evidence="1">
    <location>
        <begin position="1"/>
        <end position="26"/>
    </location>
</feature>
<feature type="compositionally biased region" description="Basic and acidic residues" evidence="1">
    <location>
        <begin position="722"/>
        <end position="741"/>
    </location>
</feature>
<feature type="region of interest" description="Disordered" evidence="1">
    <location>
        <begin position="223"/>
        <end position="298"/>
    </location>
</feature>
<dbReference type="GO" id="GO:0005884">
    <property type="term" value="C:actin filament"/>
    <property type="evidence" value="ECO:0007669"/>
    <property type="project" value="TreeGrafter"/>
</dbReference>
<dbReference type="AlphaFoldDB" id="A0A8S1H9P2"/>
<feature type="compositionally biased region" description="Basic and acidic residues" evidence="1">
    <location>
        <begin position="394"/>
        <end position="407"/>
    </location>
</feature>
<feature type="region of interest" description="Disordered" evidence="1">
    <location>
        <begin position="56"/>
        <end position="101"/>
    </location>
</feature>
<feature type="compositionally biased region" description="Low complexity" evidence="1">
    <location>
        <begin position="795"/>
        <end position="806"/>
    </location>
</feature>
<comment type="caution">
    <text evidence="3">The sequence shown here is derived from an EMBL/GenBank/DDBJ whole genome shotgun (WGS) entry which is preliminary data.</text>
</comment>
<gene>
    <name evidence="3" type="ORF">CAUJ_LOCUS8036</name>
</gene>
<evidence type="ECO:0000256" key="1">
    <source>
        <dbReference type="SAM" id="MobiDB-lite"/>
    </source>
</evidence>
<feature type="compositionally biased region" description="Low complexity" evidence="1">
    <location>
        <begin position="643"/>
        <end position="670"/>
    </location>
</feature>
<reference evidence="3" key="1">
    <citation type="submission" date="2020-10" db="EMBL/GenBank/DDBJ databases">
        <authorList>
            <person name="Kikuchi T."/>
        </authorList>
    </citation>
    <scope>NUCLEOTIDE SEQUENCE</scope>
    <source>
        <strain evidence="3">NKZ352</strain>
    </source>
</reference>
<sequence>MSDASTSLENTSKRYCRRQTQSRSLSTPVMYAGNPILDEIKKGFKLRPTKTVDKSKPIIYAEGEDESEVAPTKRPPPSGIAPPGTSTVPKPVVPNGFIPPPIPSGAGGIPPCPLPAGGIPPPPPMMPGRIPPPPPPMLIGAPPPPPAMGAPPPPQIQRAKSPLNPALAKLGGKNPHTVDHGALLKGIQGGFALRKTITNDKSGLVVDDEMREKSVTLVERAPCELIPQTPERSRSPVPQRPHSSLGFSSDDSRFKSTYIPPVKRDDSPEQLLGQRRPIVMRRKGEPPPPPPECGFDSQSLKVTADDINKEIKKGSVASKMAALMGNMGFSQDQIPQGGTIPRATFRPSPVRSSFLSEVNNNNKQDEKPKPVSKWAPVDTSHGLRTASRANVPVVKDDRAISVTRDRSSSWLDQPRPSLDRARTQSPTPFSARQPSSDSDFDMELDPEEEYEDEEEVEVVVVAPKVVEKPPPPKPAPAPTPSFASTFSSRRGNKVPDPITVKTDFSSPAQKPSKPTPVIQETPPTPAGKKTYSYSNTRSTATTSNNVRPSTPETMPSPISTQSSAPSPSSLSAGSASPESVPKKKTFANPAFEKTKEKWGAAVVAEDSSANVTRPYLLKESTTPERSTANEVKARKASVATDNATTPKTTAAEAKGAAAVAKAKSGKGASQPKKHSPSPPTNSSTASHTSTVAAAPVATLKKTPRAAAATTTQKKSELAGGSIRDRANKFRESLKADEEKGRKSPAPQPSRVVNVPISAPWHRRQSVTSPSSGDYFSDCSPVGAPLRRSFAADGRSSSVTSPLTTTSHFDLPYRGDNYSIHPSQLRDAYRFDINLARDVPISISRR</sequence>
<dbReference type="InterPro" id="IPR003124">
    <property type="entry name" value="WH2_dom"/>
</dbReference>
<dbReference type="PANTHER" id="PTHR45691:SF6">
    <property type="entry name" value="PROTEIN DIAPHANOUS"/>
    <property type="match status" value="1"/>
</dbReference>
<feature type="domain" description="WH2" evidence="2">
    <location>
        <begin position="32"/>
        <end position="49"/>
    </location>
</feature>
<feature type="region of interest" description="Disordered" evidence="1">
    <location>
        <begin position="332"/>
        <end position="777"/>
    </location>
</feature>
<proteinExistence type="predicted"/>
<dbReference type="Pfam" id="PF02205">
    <property type="entry name" value="WH2"/>
    <property type="match status" value="2"/>
</dbReference>
<dbReference type="OrthoDB" id="5877983at2759"/>
<evidence type="ECO:0000313" key="4">
    <source>
        <dbReference type="Proteomes" id="UP000835052"/>
    </source>
</evidence>
<dbReference type="InterPro" id="IPR051412">
    <property type="entry name" value="Formin_Homology_Diaphanous_sf"/>
</dbReference>
<dbReference type="Proteomes" id="UP000835052">
    <property type="component" value="Unassembled WGS sequence"/>
</dbReference>
<organism evidence="3 4">
    <name type="scientific">Caenorhabditis auriculariae</name>
    <dbReference type="NCBI Taxonomy" id="2777116"/>
    <lineage>
        <taxon>Eukaryota</taxon>
        <taxon>Metazoa</taxon>
        <taxon>Ecdysozoa</taxon>
        <taxon>Nematoda</taxon>
        <taxon>Chromadorea</taxon>
        <taxon>Rhabditida</taxon>
        <taxon>Rhabditina</taxon>
        <taxon>Rhabditomorpha</taxon>
        <taxon>Rhabditoidea</taxon>
        <taxon>Rhabditidae</taxon>
        <taxon>Peloderinae</taxon>
        <taxon>Caenorhabditis</taxon>
    </lineage>
</organism>
<feature type="compositionally biased region" description="Polar residues" evidence="1">
    <location>
        <begin position="1"/>
        <end position="10"/>
    </location>
</feature>
<dbReference type="PROSITE" id="PS51082">
    <property type="entry name" value="WH2"/>
    <property type="match status" value="2"/>
</dbReference>
<accession>A0A8S1H9P2</accession>
<keyword evidence="4" id="KW-1185">Reference proteome</keyword>
<dbReference type="EMBL" id="CAJGYM010000025">
    <property type="protein sequence ID" value="CAD6192117.1"/>
    <property type="molecule type" value="Genomic_DNA"/>
</dbReference>
<name>A0A8S1H9P2_9PELO</name>
<feature type="compositionally biased region" description="Low complexity" evidence="1">
    <location>
        <begin position="530"/>
        <end position="545"/>
    </location>
</feature>
<feature type="compositionally biased region" description="Pro residues" evidence="1">
    <location>
        <begin position="468"/>
        <end position="479"/>
    </location>
</feature>
<dbReference type="PANTHER" id="PTHR45691">
    <property type="entry name" value="PROTEIN DIAPHANOUS"/>
    <property type="match status" value="1"/>
</dbReference>
<evidence type="ECO:0000313" key="3">
    <source>
        <dbReference type="EMBL" id="CAD6192117.1"/>
    </source>
</evidence>
<dbReference type="SMART" id="SM00246">
    <property type="entry name" value="WH2"/>
    <property type="match status" value="2"/>
</dbReference>
<evidence type="ECO:0000259" key="2">
    <source>
        <dbReference type="PROSITE" id="PS51082"/>
    </source>
</evidence>
<dbReference type="GO" id="GO:0030041">
    <property type="term" value="P:actin filament polymerization"/>
    <property type="evidence" value="ECO:0007669"/>
    <property type="project" value="TreeGrafter"/>
</dbReference>
<feature type="region of interest" description="Disordered" evidence="1">
    <location>
        <begin position="790"/>
        <end position="813"/>
    </location>
</feature>
<feature type="compositionally biased region" description="Low complexity" evidence="1">
    <location>
        <begin position="680"/>
        <end position="712"/>
    </location>
</feature>
<feature type="compositionally biased region" description="Polar residues" evidence="1">
    <location>
        <begin position="350"/>
        <end position="362"/>
    </location>
</feature>
<feature type="compositionally biased region" description="Acidic residues" evidence="1">
    <location>
        <begin position="438"/>
        <end position="457"/>
    </location>
</feature>
<feature type="compositionally biased region" description="Low complexity" evidence="1">
    <location>
        <begin position="555"/>
        <end position="579"/>
    </location>
</feature>
<feature type="compositionally biased region" description="Polar residues" evidence="1">
    <location>
        <begin position="423"/>
        <end position="437"/>
    </location>
</feature>
<dbReference type="GO" id="GO:0003779">
    <property type="term" value="F:actin binding"/>
    <property type="evidence" value="ECO:0007669"/>
    <property type="project" value="InterPro"/>
</dbReference>
<protein>
    <recommendedName>
        <fullName evidence="2">WH2 domain-containing protein</fullName>
    </recommendedName>
</protein>
<feature type="domain" description="WH2" evidence="2">
    <location>
        <begin position="179"/>
        <end position="196"/>
    </location>
</feature>